<accession>A0ABT3KKI4</accession>
<dbReference type="CDD" id="cd01949">
    <property type="entry name" value="GGDEF"/>
    <property type="match status" value="1"/>
</dbReference>
<gene>
    <name evidence="4" type="ORF">ONZ52_19945</name>
</gene>
<dbReference type="SMART" id="SM00267">
    <property type="entry name" value="GGDEF"/>
    <property type="match status" value="1"/>
</dbReference>
<evidence type="ECO:0000259" key="2">
    <source>
        <dbReference type="PROSITE" id="PS50883"/>
    </source>
</evidence>
<evidence type="ECO:0000256" key="1">
    <source>
        <dbReference type="SAM" id="Phobius"/>
    </source>
</evidence>
<comment type="caution">
    <text evidence="4">The sequence shown here is derived from an EMBL/GenBank/DDBJ whole genome shotgun (WGS) entry which is preliminary data.</text>
</comment>
<keyword evidence="1" id="KW-0472">Membrane</keyword>
<dbReference type="InterPro" id="IPR001633">
    <property type="entry name" value="EAL_dom"/>
</dbReference>
<keyword evidence="1" id="KW-0812">Transmembrane</keyword>
<feature type="domain" description="GGDEF" evidence="3">
    <location>
        <begin position="256"/>
        <end position="387"/>
    </location>
</feature>
<sequence>MPPLQELQRDKSFRIKLILVCLVVALSVSAIYVTVSYRLANDIGAQADLESLHRQALLIHGQLALKGQTDSSDFVAKLIHQVYFTDENPELYIEIHGPDLNWSINNNINSDVIDHLLYTINQADSDTIGDLSLSNGHIDIDEHHFLWQKVVDNTYQVLVLKNSNYIQQTLSFVTKRLGITSLIVFWLATWFALTLSSWMNKRVQDKNDSLAHLATHDTLTGLPNRLYLRNLLQDIMPEAMSPSLPNATKTHTSDVTQACLFVIDLDKFKEVNDAFGHTTGDSLLAKIAQKLKDTLDRTQTLIRFSGDKFIIWAPEIDIEHAELLVKKLIDRSNEPVLINKLAISTGASIGIAHYPSQATDSETLIMYADAAMSEAKQNRSGWATFSEKNIECGKQHLKRRAELEVALSEAQIKLHYQPKVSVADGQIIGVEGLARWYHPTDGILSPINFIDLIEHSGRVQEFGRYIITQAISQLGQWHQQGWFTPIAINLSPYNLLDPTLLEFTLSLLKQHDIPPNKLEIELIESETTLSIDLISKQLNAFKEAGVQVAIDDFGTGMSSLSYISTLNVNHIKIDRSFIDGIEQDTRKQAIVSSVIMLAHSFECEVIAEGIENKLQADMLIKMGCLYGQGYYYAKPMTAENIQAILKTNTILPL</sequence>
<reference evidence="4" key="1">
    <citation type="submission" date="2022-11" db="EMBL/GenBank/DDBJ databases">
        <title>Marinomonas sp. nov., isolated from marine algae.</title>
        <authorList>
            <person name="Choi D.G."/>
            <person name="Kim J.M."/>
            <person name="Lee J.K."/>
            <person name="Baek J.H."/>
            <person name="Jeon C.O."/>
        </authorList>
    </citation>
    <scope>NUCLEOTIDE SEQUENCE</scope>
    <source>
        <strain evidence="4">KJ51-3</strain>
    </source>
</reference>
<dbReference type="Pfam" id="PF00990">
    <property type="entry name" value="GGDEF"/>
    <property type="match status" value="1"/>
</dbReference>
<dbReference type="PANTHER" id="PTHR33121">
    <property type="entry name" value="CYCLIC DI-GMP PHOSPHODIESTERASE PDEF"/>
    <property type="match status" value="1"/>
</dbReference>
<keyword evidence="1" id="KW-1133">Transmembrane helix</keyword>
<dbReference type="CDD" id="cd01948">
    <property type="entry name" value="EAL"/>
    <property type="match status" value="1"/>
</dbReference>
<feature type="domain" description="EAL" evidence="2">
    <location>
        <begin position="396"/>
        <end position="649"/>
    </location>
</feature>
<dbReference type="PANTHER" id="PTHR33121:SF70">
    <property type="entry name" value="SIGNALING PROTEIN YKOW"/>
    <property type="match status" value="1"/>
</dbReference>
<dbReference type="SMART" id="SM00052">
    <property type="entry name" value="EAL"/>
    <property type="match status" value="1"/>
</dbReference>
<dbReference type="RefSeq" id="WP_265220409.1">
    <property type="nucleotide sequence ID" value="NZ_JAPEUL010000011.1"/>
</dbReference>
<dbReference type="Pfam" id="PF00563">
    <property type="entry name" value="EAL"/>
    <property type="match status" value="1"/>
</dbReference>
<feature type="transmembrane region" description="Helical" evidence="1">
    <location>
        <begin position="177"/>
        <end position="199"/>
    </location>
</feature>
<dbReference type="InterPro" id="IPR043128">
    <property type="entry name" value="Rev_trsase/Diguanyl_cyclase"/>
</dbReference>
<evidence type="ECO:0000259" key="3">
    <source>
        <dbReference type="PROSITE" id="PS50887"/>
    </source>
</evidence>
<name>A0ABT3KKI4_9GAMM</name>
<dbReference type="Proteomes" id="UP001431181">
    <property type="component" value="Unassembled WGS sequence"/>
</dbReference>
<dbReference type="PROSITE" id="PS50887">
    <property type="entry name" value="GGDEF"/>
    <property type="match status" value="1"/>
</dbReference>
<dbReference type="InterPro" id="IPR050706">
    <property type="entry name" value="Cyclic-di-GMP_PDE-like"/>
</dbReference>
<protein>
    <submittedName>
        <fullName evidence="4">EAL domain-containing protein</fullName>
    </submittedName>
</protein>
<dbReference type="InterPro" id="IPR029787">
    <property type="entry name" value="Nucleotide_cyclase"/>
</dbReference>
<organism evidence="4 5">
    <name type="scientific">Marinomonas rhodophyticola</name>
    <dbReference type="NCBI Taxonomy" id="2992803"/>
    <lineage>
        <taxon>Bacteria</taxon>
        <taxon>Pseudomonadati</taxon>
        <taxon>Pseudomonadota</taxon>
        <taxon>Gammaproteobacteria</taxon>
        <taxon>Oceanospirillales</taxon>
        <taxon>Oceanospirillaceae</taxon>
        <taxon>Marinomonas</taxon>
    </lineage>
</organism>
<dbReference type="Gene3D" id="3.30.70.270">
    <property type="match status" value="1"/>
</dbReference>
<dbReference type="SUPFAM" id="SSF141868">
    <property type="entry name" value="EAL domain-like"/>
    <property type="match status" value="1"/>
</dbReference>
<evidence type="ECO:0000313" key="4">
    <source>
        <dbReference type="EMBL" id="MCW4631071.1"/>
    </source>
</evidence>
<dbReference type="InterPro" id="IPR000160">
    <property type="entry name" value="GGDEF_dom"/>
</dbReference>
<feature type="transmembrane region" description="Helical" evidence="1">
    <location>
        <begin position="15"/>
        <end position="35"/>
    </location>
</feature>
<dbReference type="Gene3D" id="3.20.20.450">
    <property type="entry name" value="EAL domain"/>
    <property type="match status" value="1"/>
</dbReference>
<keyword evidence="5" id="KW-1185">Reference proteome</keyword>
<dbReference type="SUPFAM" id="SSF55073">
    <property type="entry name" value="Nucleotide cyclase"/>
    <property type="match status" value="1"/>
</dbReference>
<dbReference type="PROSITE" id="PS50883">
    <property type="entry name" value="EAL"/>
    <property type="match status" value="1"/>
</dbReference>
<dbReference type="EMBL" id="JAPEUL010000011">
    <property type="protein sequence ID" value="MCW4631071.1"/>
    <property type="molecule type" value="Genomic_DNA"/>
</dbReference>
<evidence type="ECO:0000313" key="5">
    <source>
        <dbReference type="Proteomes" id="UP001431181"/>
    </source>
</evidence>
<dbReference type="InterPro" id="IPR035919">
    <property type="entry name" value="EAL_sf"/>
</dbReference>
<dbReference type="NCBIfam" id="TIGR00254">
    <property type="entry name" value="GGDEF"/>
    <property type="match status" value="1"/>
</dbReference>
<proteinExistence type="predicted"/>